<dbReference type="GO" id="GO:0001228">
    <property type="term" value="F:DNA-binding transcription activator activity, RNA polymerase II-specific"/>
    <property type="evidence" value="ECO:0007669"/>
    <property type="project" value="TreeGrafter"/>
</dbReference>
<keyword evidence="2" id="KW-0539">Nucleus</keyword>
<dbReference type="SMART" id="SM00338">
    <property type="entry name" value="BRLZ"/>
    <property type="match status" value="1"/>
</dbReference>
<evidence type="ECO:0000256" key="3">
    <source>
        <dbReference type="SAM" id="Coils"/>
    </source>
</evidence>
<dbReference type="SUPFAM" id="SSF57959">
    <property type="entry name" value="Leucine zipper domain"/>
    <property type="match status" value="1"/>
</dbReference>
<reference evidence="6" key="1">
    <citation type="submission" date="2020-12" db="EMBL/GenBank/DDBJ databases">
        <title>Metabolic potential, ecology and presence of endohyphal bacteria is reflected in genomic diversity of Mucoromycotina.</title>
        <authorList>
            <person name="Muszewska A."/>
            <person name="Okrasinska A."/>
            <person name="Steczkiewicz K."/>
            <person name="Drgas O."/>
            <person name="Orlowska M."/>
            <person name="Perlinska-Lenart U."/>
            <person name="Aleksandrzak-Piekarczyk T."/>
            <person name="Szatraj K."/>
            <person name="Zielenkiewicz U."/>
            <person name="Pilsyk S."/>
            <person name="Malc E."/>
            <person name="Mieczkowski P."/>
            <person name="Kruszewska J.S."/>
            <person name="Biernat P."/>
            <person name="Pawlowska J."/>
        </authorList>
    </citation>
    <scope>NUCLEOTIDE SEQUENCE</scope>
    <source>
        <strain evidence="6">WA0000067209</strain>
    </source>
</reference>
<dbReference type="PANTHER" id="PTHR40621">
    <property type="entry name" value="TRANSCRIPTION FACTOR KAPC-RELATED"/>
    <property type="match status" value="1"/>
</dbReference>
<sequence>MPPSRQTPPVESSLENRQDELENSISKRKQVGRHRIFTNEQRKDRNRLAQAAFRERRSQYTKELESVVEDLETIIKELQESNRATSRQLDEVKEENGNLRQLALSVVMENRSLQSKLKSTQSRHTLSRNFPGIDLEFSFLAAMHLMV</sequence>
<dbReference type="GO" id="GO:0090575">
    <property type="term" value="C:RNA polymerase II transcription regulator complex"/>
    <property type="evidence" value="ECO:0007669"/>
    <property type="project" value="TreeGrafter"/>
</dbReference>
<keyword evidence="3" id="KW-0175">Coiled coil</keyword>
<evidence type="ECO:0000259" key="5">
    <source>
        <dbReference type="PROSITE" id="PS50217"/>
    </source>
</evidence>
<dbReference type="PROSITE" id="PS50217">
    <property type="entry name" value="BZIP"/>
    <property type="match status" value="1"/>
</dbReference>
<protein>
    <recommendedName>
        <fullName evidence="5">BZIP domain-containing protein</fullName>
    </recommendedName>
</protein>
<dbReference type="Proteomes" id="UP000654370">
    <property type="component" value="Unassembled WGS sequence"/>
</dbReference>
<proteinExistence type="predicted"/>
<dbReference type="EMBL" id="JAEPQZ010000013">
    <property type="protein sequence ID" value="KAG2174371.1"/>
    <property type="molecule type" value="Genomic_DNA"/>
</dbReference>
<dbReference type="InterPro" id="IPR046347">
    <property type="entry name" value="bZIP_sf"/>
</dbReference>
<feature type="coiled-coil region" evidence="3">
    <location>
        <begin position="61"/>
        <end position="102"/>
    </location>
</feature>
<dbReference type="InterPro" id="IPR050936">
    <property type="entry name" value="AP-1-like"/>
</dbReference>
<dbReference type="InterPro" id="IPR004827">
    <property type="entry name" value="bZIP"/>
</dbReference>
<dbReference type="CDD" id="cd14688">
    <property type="entry name" value="bZIP_YAP"/>
    <property type="match status" value="1"/>
</dbReference>
<evidence type="ECO:0000256" key="2">
    <source>
        <dbReference type="ARBA" id="ARBA00023242"/>
    </source>
</evidence>
<comment type="subcellular location">
    <subcellularLocation>
        <location evidence="1">Nucleus</location>
    </subcellularLocation>
</comment>
<name>A0A8H7PI67_MORIS</name>
<dbReference type="PANTHER" id="PTHR40621:SF6">
    <property type="entry name" value="AP-1-LIKE TRANSCRIPTION FACTOR YAP1-RELATED"/>
    <property type="match status" value="1"/>
</dbReference>
<feature type="compositionally biased region" description="Basic residues" evidence="4">
    <location>
        <begin position="26"/>
        <end position="36"/>
    </location>
</feature>
<dbReference type="AlphaFoldDB" id="A0A8H7PI67"/>
<organism evidence="6 7">
    <name type="scientific">Mortierella isabellina</name>
    <name type="common">Filamentous fungus</name>
    <name type="synonym">Umbelopsis isabellina</name>
    <dbReference type="NCBI Taxonomy" id="91625"/>
    <lineage>
        <taxon>Eukaryota</taxon>
        <taxon>Fungi</taxon>
        <taxon>Fungi incertae sedis</taxon>
        <taxon>Mucoromycota</taxon>
        <taxon>Mucoromycotina</taxon>
        <taxon>Umbelopsidomycetes</taxon>
        <taxon>Umbelopsidales</taxon>
        <taxon>Umbelopsidaceae</taxon>
        <taxon>Umbelopsis</taxon>
    </lineage>
</organism>
<feature type="domain" description="BZIP" evidence="5">
    <location>
        <begin position="40"/>
        <end position="99"/>
    </location>
</feature>
<gene>
    <name evidence="6" type="ORF">INT43_004394</name>
</gene>
<evidence type="ECO:0000256" key="4">
    <source>
        <dbReference type="SAM" id="MobiDB-lite"/>
    </source>
</evidence>
<dbReference type="PROSITE" id="PS00036">
    <property type="entry name" value="BZIP_BASIC"/>
    <property type="match status" value="1"/>
</dbReference>
<dbReference type="OrthoDB" id="2285533at2759"/>
<dbReference type="Gene3D" id="1.20.5.170">
    <property type="match status" value="1"/>
</dbReference>
<accession>A0A8H7PI67</accession>
<feature type="region of interest" description="Disordered" evidence="4">
    <location>
        <begin position="1"/>
        <end position="38"/>
    </location>
</feature>
<comment type="caution">
    <text evidence="6">The sequence shown here is derived from an EMBL/GenBank/DDBJ whole genome shotgun (WGS) entry which is preliminary data.</text>
</comment>
<evidence type="ECO:0000313" key="6">
    <source>
        <dbReference type="EMBL" id="KAG2174371.1"/>
    </source>
</evidence>
<evidence type="ECO:0000313" key="7">
    <source>
        <dbReference type="Proteomes" id="UP000654370"/>
    </source>
</evidence>
<evidence type="ECO:0000256" key="1">
    <source>
        <dbReference type="ARBA" id="ARBA00004123"/>
    </source>
</evidence>
<keyword evidence="7" id="KW-1185">Reference proteome</keyword>
<dbReference type="GO" id="GO:0000976">
    <property type="term" value="F:transcription cis-regulatory region binding"/>
    <property type="evidence" value="ECO:0007669"/>
    <property type="project" value="InterPro"/>
</dbReference>